<proteinExistence type="predicted"/>
<dbReference type="InterPro" id="IPR056627">
    <property type="entry name" value="TM_bacteriophage"/>
</dbReference>
<dbReference type="GeneID" id="23679791"/>
<dbReference type="KEGG" id="vg:23679791"/>
<feature type="transmembrane region" description="Helical" evidence="1">
    <location>
        <begin position="14"/>
        <end position="36"/>
    </location>
</feature>
<dbReference type="Proteomes" id="UP000029340">
    <property type="component" value="Segment"/>
</dbReference>
<name>A0A088FQS1_9CAUD</name>
<reference evidence="2 3" key="1">
    <citation type="submission" date="2014-08" db="EMBL/GenBank/DDBJ databases">
        <authorList>
            <person name="Brown E."/>
            <person name="Busser K."/>
            <person name="Coggins G."/>
            <person name="Colvin K."/>
            <person name="DeRiso A."/>
            <person name="Evans J."/>
            <person name="Filut J."/>
            <person name="Hong D."/>
            <person name="Keeton A."/>
            <person name="Lombard A."/>
            <person name="Martinez K."/>
            <person name="Neilson N."/>
            <person name="Schroeder A."/>
            <person name="Schulte T."/>
            <person name="Waidelich A."/>
            <person name="Welfley H."/>
            <person name="Breitenberger C.A."/>
            <person name="Daniels C.J."/>
            <person name="Ball S.L."/>
            <person name="Serrano M.G."/>
            <person name="Buck G."/>
            <person name="Lee V."/>
            <person name="Wang Y."/>
            <person name="Carvalho R."/>
            <person name="Voegtly L."/>
            <person name="Shi R."/>
            <person name="Duckworth R."/>
            <person name="Johnson A."/>
            <person name="Loviza R."/>
            <person name="Walstead R."/>
            <person name="Shah Z."/>
            <person name="Kiflezghi M."/>
            <person name="Wade K."/>
            <person name="Anders K.R."/>
            <person name="Braun M.A."/>
            <person name="Delesalle V.A."/>
            <person name="Hughes L.E."/>
            <person name="Ware V.C."/>
            <person name="Bradley K.W."/>
            <person name="Barker L.P."/>
            <person name="Asai D.J."/>
            <person name="Bowman C.A."/>
            <person name="Russell D.A."/>
            <person name="Pope W.H."/>
            <person name="Jacobs-Sera D."/>
            <person name="Hendrix R.W."/>
            <person name="Hatfull G.F."/>
        </authorList>
    </citation>
    <scope>NUCLEOTIDE SEQUENCE [LARGE SCALE GENOMIC DNA]</scope>
</reference>
<keyword evidence="3" id="KW-1185">Reference proteome</keyword>
<keyword evidence="1" id="KW-0472">Membrane</keyword>
<keyword evidence="1" id="KW-0812">Transmembrane</keyword>
<keyword evidence="1" id="KW-1133">Transmembrane helix</keyword>
<dbReference type="EMBL" id="KM347889">
    <property type="protein sequence ID" value="AIM50152.1"/>
    <property type="molecule type" value="Genomic_DNA"/>
</dbReference>
<accession>A0A088FQS1</accession>
<evidence type="ECO:0000256" key="1">
    <source>
        <dbReference type="SAM" id="Phobius"/>
    </source>
</evidence>
<evidence type="ECO:0000313" key="3">
    <source>
        <dbReference type="Proteomes" id="UP000029340"/>
    </source>
</evidence>
<sequence length="55" mass="5967">MTKPLPSRCTVKRIAGALGTGLLGGIALTSVLSWMFATGNPAIDFFIERDTLFYF</sequence>
<dbReference type="Pfam" id="PF24191">
    <property type="entry name" value="Mycobacteriophage_TM"/>
    <property type="match status" value="1"/>
</dbReference>
<organism evidence="2 3">
    <name type="scientific">Mycobacterium phage BuzzLyseyear</name>
    <dbReference type="NCBI Taxonomy" id="1536598"/>
    <lineage>
        <taxon>Viruses</taxon>
        <taxon>Duplodnaviria</taxon>
        <taxon>Heunggongvirae</taxon>
        <taxon>Uroviricota</taxon>
        <taxon>Caudoviricetes</taxon>
        <taxon>Gracegardnervirinae</taxon>
        <taxon>Cheoctovirus</taxon>
        <taxon>Cheoctovirus buzzlyseyear</taxon>
    </lineage>
</organism>
<evidence type="ECO:0000313" key="2">
    <source>
        <dbReference type="EMBL" id="AIM50152.1"/>
    </source>
</evidence>
<gene>
    <name evidence="2" type="ORF">PBI_BUZZLYSEYEAR_30</name>
</gene>
<protein>
    <submittedName>
        <fullName evidence="2">Uncharacterized protein</fullName>
    </submittedName>
</protein>
<dbReference type="RefSeq" id="YP_009125023.1">
    <property type="nucleotide sequence ID" value="NC_026593.1"/>
</dbReference>